<dbReference type="Proteomes" id="UP001595859">
    <property type="component" value="Unassembled WGS sequence"/>
</dbReference>
<dbReference type="EMBL" id="JBHSIS010000027">
    <property type="protein sequence ID" value="MFC4859266.1"/>
    <property type="molecule type" value="Genomic_DNA"/>
</dbReference>
<dbReference type="RefSeq" id="WP_378062219.1">
    <property type="nucleotide sequence ID" value="NZ_JBHSIS010000027.1"/>
</dbReference>
<reference evidence="2" key="1">
    <citation type="journal article" date="2019" name="Int. J. Syst. Evol. Microbiol.">
        <title>The Global Catalogue of Microorganisms (GCM) 10K type strain sequencing project: providing services to taxonomists for standard genome sequencing and annotation.</title>
        <authorList>
            <consortium name="The Broad Institute Genomics Platform"/>
            <consortium name="The Broad Institute Genome Sequencing Center for Infectious Disease"/>
            <person name="Wu L."/>
            <person name="Ma J."/>
        </authorList>
    </citation>
    <scope>NUCLEOTIDE SEQUENCE [LARGE SCALE GENOMIC DNA]</scope>
    <source>
        <strain evidence="2">ZS-22-S1</strain>
    </source>
</reference>
<sequence length="76" mass="8418">MYEALNADASVRVDERELSDLDNAYVFDEEHDAADRHASRINNLNICAQLCVLRDHHGETALTALLHDLADLSAVA</sequence>
<comment type="caution">
    <text evidence="1">The sequence shown here is derived from an EMBL/GenBank/DDBJ whole genome shotgun (WGS) entry which is preliminary data.</text>
</comment>
<organism evidence="1 2">
    <name type="scientific">Actinophytocola glycyrrhizae</name>
    <dbReference type="NCBI Taxonomy" id="2044873"/>
    <lineage>
        <taxon>Bacteria</taxon>
        <taxon>Bacillati</taxon>
        <taxon>Actinomycetota</taxon>
        <taxon>Actinomycetes</taxon>
        <taxon>Pseudonocardiales</taxon>
        <taxon>Pseudonocardiaceae</taxon>
    </lineage>
</organism>
<proteinExistence type="predicted"/>
<evidence type="ECO:0000313" key="2">
    <source>
        <dbReference type="Proteomes" id="UP001595859"/>
    </source>
</evidence>
<name>A0ABV9SEU8_9PSEU</name>
<protein>
    <submittedName>
        <fullName evidence="1">Uncharacterized protein</fullName>
    </submittedName>
</protein>
<evidence type="ECO:0000313" key="1">
    <source>
        <dbReference type="EMBL" id="MFC4859266.1"/>
    </source>
</evidence>
<gene>
    <name evidence="1" type="ORF">ACFPCV_37710</name>
</gene>
<accession>A0ABV9SEU8</accession>
<keyword evidence="2" id="KW-1185">Reference proteome</keyword>